<keyword evidence="5 17" id="KW-0547">Nucleotide-binding</keyword>
<evidence type="ECO:0000256" key="10">
    <source>
        <dbReference type="ARBA" id="ARBA00022958"/>
    </source>
</evidence>
<dbReference type="GO" id="GO:0005524">
    <property type="term" value="F:ATP binding"/>
    <property type="evidence" value="ECO:0007669"/>
    <property type="project" value="UniProtKB-UniRule"/>
</dbReference>
<dbReference type="GO" id="GO:0009204">
    <property type="term" value="P:deoxyribonucleoside triphosphate catabolic process"/>
    <property type="evidence" value="ECO:0007669"/>
    <property type="project" value="UniProtKB-UniRule"/>
</dbReference>
<evidence type="ECO:0000256" key="5">
    <source>
        <dbReference type="ARBA" id="ARBA00022741"/>
    </source>
</evidence>
<feature type="binding site" evidence="18">
    <location>
        <begin position="233"/>
        <end position="238"/>
    </location>
    <ligand>
        <name>ATP</name>
        <dbReference type="ChEBI" id="CHEBI:30616"/>
    </ligand>
</feature>
<dbReference type="InterPro" id="IPR029001">
    <property type="entry name" value="ITPase-like_fam"/>
</dbReference>
<dbReference type="EMBL" id="BLLK01000045">
    <property type="protein sequence ID" value="GFH52489.1"/>
    <property type="molecule type" value="Genomic_DNA"/>
</dbReference>
<dbReference type="PROSITE" id="PS00584">
    <property type="entry name" value="PFKB_KINASES_2"/>
    <property type="match status" value="1"/>
</dbReference>
<comment type="cofactor">
    <cofactor evidence="17">
        <name>Mg(2+)</name>
        <dbReference type="ChEBI" id="CHEBI:18420"/>
    </cofactor>
    <cofactor evidence="17">
        <name>Mn(2+)</name>
        <dbReference type="ChEBI" id="CHEBI:29035"/>
    </cofactor>
    <text evidence="17">Binds 1 divalent metal cation per subunit; can use either Mg(2+) or Mn(2+).</text>
</comment>
<comment type="similarity">
    <text evidence="18">Belongs to the carbohydrate kinase PfkB family. Ribokinase subfamily.</text>
</comment>
<evidence type="ECO:0000256" key="9">
    <source>
        <dbReference type="ARBA" id="ARBA00022842"/>
    </source>
</evidence>
<keyword evidence="10 18" id="KW-0630">Potassium</keyword>
<comment type="catalytic activity">
    <reaction evidence="17">
        <text>XTP + H2O = XMP + diphosphate + H(+)</text>
        <dbReference type="Rhea" id="RHEA:28610"/>
        <dbReference type="ChEBI" id="CHEBI:15377"/>
        <dbReference type="ChEBI" id="CHEBI:15378"/>
        <dbReference type="ChEBI" id="CHEBI:33019"/>
        <dbReference type="ChEBI" id="CHEBI:57464"/>
        <dbReference type="ChEBI" id="CHEBI:61314"/>
        <dbReference type="EC" id="3.6.1.66"/>
    </reaction>
</comment>
<keyword evidence="18" id="KW-0539">Nucleus</keyword>
<evidence type="ECO:0000256" key="1">
    <source>
        <dbReference type="ARBA" id="ARBA00005380"/>
    </source>
</evidence>
<dbReference type="InterPro" id="IPR029056">
    <property type="entry name" value="Ribokinase-like"/>
</dbReference>
<feature type="binding site" evidence="17">
    <location>
        <begin position="408"/>
        <end position="409"/>
    </location>
    <ligand>
        <name>ITP</name>
        <dbReference type="ChEBI" id="CHEBI:61402"/>
    </ligand>
</feature>
<evidence type="ECO:0000256" key="7">
    <source>
        <dbReference type="ARBA" id="ARBA00022801"/>
    </source>
</evidence>
<evidence type="ECO:0000256" key="14">
    <source>
        <dbReference type="ARBA" id="ARBA00093218"/>
    </source>
</evidence>
<dbReference type="SUPFAM" id="SSF52972">
    <property type="entry name" value="ITPase-like"/>
    <property type="match status" value="1"/>
</dbReference>
<accession>A0AAD3H771</accession>
<feature type="binding site" evidence="18">
    <location>
        <begin position="275"/>
        <end position="276"/>
    </location>
    <ligand>
        <name>ATP</name>
        <dbReference type="ChEBI" id="CHEBI:30616"/>
    </ligand>
</feature>
<feature type="binding site" evidence="18">
    <location>
        <position position="198"/>
    </location>
    <ligand>
        <name>ATP</name>
        <dbReference type="ChEBI" id="CHEBI:30616"/>
    </ligand>
</feature>
<comment type="subcellular location">
    <subcellularLocation>
        <location evidence="18">Cytoplasm</location>
    </subcellularLocation>
    <subcellularLocation>
        <location evidence="18">Nucleus</location>
    </subcellularLocation>
</comment>
<dbReference type="GO" id="GO:0004747">
    <property type="term" value="F:ribokinase activity"/>
    <property type="evidence" value="ECO:0007669"/>
    <property type="project" value="UniProtKB-UniRule"/>
</dbReference>
<dbReference type="InterPro" id="IPR002173">
    <property type="entry name" value="Carboh/pur_kinase_PfkB_CS"/>
</dbReference>
<dbReference type="GO" id="GO:0005737">
    <property type="term" value="C:cytoplasm"/>
    <property type="evidence" value="ECO:0007669"/>
    <property type="project" value="UniProtKB-SubCell"/>
</dbReference>
<feature type="domain" description="Carbohydrate kinase PfkB" evidence="20">
    <location>
        <begin position="1"/>
        <end position="318"/>
    </location>
</feature>
<dbReference type="EC" id="3.6.1.66" evidence="17"/>
<comment type="function">
    <text evidence="13">Pyrophosphatase that hydrolyzes the non-canonical purine nucleotides inosine triphosphate (ITP), deoxyinosine triphosphate (dITP) as well as 2'-deoxy-N-6-hydroxylaminopurine triphosphate (dHAPTP) and xanthosine 5'-triphosphate (XTP) to their respective monophosphate derivatives. The enzyme does not distinguish between the deoxy- and ribose forms. Probably excludes non-canonical purines from RNA and DNA precursor pools, thus preventing their incorporation into RNA and DNA and avoiding chromosomal lesions.</text>
</comment>
<dbReference type="Gene3D" id="3.40.1190.20">
    <property type="match status" value="1"/>
</dbReference>
<comment type="activity regulation">
    <text evidence="18">Activated by a monovalent cation that binds near, but not in, the active site. The most likely occupant of the site in vivo is potassium. Ion binding induces a conformational change that may alter substrate affinity.</text>
</comment>
<feature type="binding site" evidence="18">
    <location>
        <begin position="11"/>
        <end position="13"/>
    </location>
    <ligand>
        <name>substrate</name>
    </ligand>
</feature>
<feature type="binding site" evidence="17">
    <location>
        <begin position="513"/>
        <end position="514"/>
    </location>
    <ligand>
        <name>ITP</name>
        <dbReference type="ChEBI" id="CHEBI:61402"/>
    </ligand>
</feature>
<feature type="binding site" evidence="17">
    <location>
        <position position="392"/>
    </location>
    <ligand>
        <name>ITP</name>
        <dbReference type="ChEBI" id="CHEBI:61402"/>
    </ligand>
</feature>
<dbReference type="CDD" id="cd00515">
    <property type="entry name" value="HAM1"/>
    <property type="match status" value="1"/>
</dbReference>
<comment type="similarity">
    <text evidence="17 19">Belongs to the HAM1 NTPase family.</text>
</comment>
<comment type="function">
    <text evidence="18">Catalyzes the phosphorylation of ribose at O-5 in a reaction requiring ATP and magnesium. The resulting D-ribose-5-phosphate can then be used either for sythesis of nucleotides, histidine, and tryptophan, or as a component of the pentose phosphate pathway.</text>
</comment>
<dbReference type="GO" id="GO:0005634">
    <property type="term" value="C:nucleus"/>
    <property type="evidence" value="ECO:0007669"/>
    <property type="project" value="UniProtKB-SubCell"/>
</dbReference>
<evidence type="ECO:0000256" key="15">
    <source>
        <dbReference type="ARBA" id="ARBA00093255"/>
    </source>
</evidence>
<evidence type="ECO:0000313" key="21">
    <source>
        <dbReference type="EMBL" id="GFH52489.1"/>
    </source>
</evidence>
<evidence type="ECO:0000259" key="20">
    <source>
        <dbReference type="Pfam" id="PF00294"/>
    </source>
</evidence>
<comment type="similarity">
    <text evidence="1">Belongs to the carbohydrate kinase pfkB family.</text>
</comment>
<keyword evidence="17" id="KW-0464">Manganese</keyword>
<evidence type="ECO:0000256" key="17">
    <source>
        <dbReference type="HAMAP-Rule" id="MF_03148"/>
    </source>
</evidence>
<dbReference type="InterPro" id="IPR002139">
    <property type="entry name" value="Ribo/fructo_kinase"/>
</dbReference>
<dbReference type="Pfam" id="PF01725">
    <property type="entry name" value="Ham1p_like"/>
    <property type="match status" value="1"/>
</dbReference>
<dbReference type="GO" id="GO:0035870">
    <property type="term" value="F:dITP diphosphatase activity"/>
    <property type="evidence" value="ECO:0007669"/>
    <property type="project" value="UniProtKB-UniRule"/>
</dbReference>
<feature type="binding site" evidence="17">
    <location>
        <begin position="348"/>
        <end position="353"/>
    </location>
    <ligand>
        <name>ITP</name>
        <dbReference type="ChEBI" id="CHEBI:61402"/>
    </ligand>
</feature>
<comment type="catalytic activity">
    <reaction evidence="18">
        <text>D-ribose + ATP = D-ribose 5-phosphate + ADP + H(+)</text>
        <dbReference type="Rhea" id="RHEA:13697"/>
        <dbReference type="ChEBI" id="CHEBI:15378"/>
        <dbReference type="ChEBI" id="CHEBI:30616"/>
        <dbReference type="ChEBI" id="CHEBI:47013"/>
        <dbReference type="ChEBI" id="CHEBI:78346"/>
        <dbReference type="ChEBI" id="CHEBI:456216"/>
        <dbReference type="EC" id="2.7.1.15"/>
    </reaction>
</comment>
<evidence type="ECO:0000256" key="4">
    <source>
        <dbReference type="ARBA" id="ARBA00022723"/>
    </source>
</evidence>
<dbReference type="CDD" id="cd01174">
    <property type="entry name" value="ribokinase"/>
    <property type="match status" value="1"/>
</dbReference>
<dbReference type="PANTHER" id="PTHR10584">
    <property type="entry name" value="SUGAR KINASE"/>
    <property type="match status" value="1"/>
</dbReference>
<protein>
    <recommendedName>
        <fullName evidence="17 18">Multifunctional fusion protein</fullName>
    </recommendedName>
    <domain>
        <recommendedName>
            <fullName evidence="17">Inosine triphosphate pyrophosphatase</fullName>
            <shortName evidence="17">ITPase</shortName>
            <shortName evidence="17">Inosine triphosphatase</shortName>
            <ecNumber evidence="17">3.6.1.66</ecNumber>
        </recommendedName>
        <alternativeName>
            <fullName evidence="17">Non-canonical purine NTP pyrophosphatase</fullName>
        </alternativeName>
        <alternativeName>
            <fullName evidence="17">Non-standard purine NTP pyrophosphatase</fullName>
        </alternativeName>
        <alternativeName>
            <fullName evidence="17">Nucleoside-triphosphate diphosphatase</fullName>
        </alternativeName>
        <alternativeName>
            <fullName evidence="17">Nucleoside-triphosphate pyrophosphatase</fullName>
        </alternativeName>
        <alternativeName>
            <fullName evidence="17">XTP/dITP diphosphatase</fullName>
            <shortName evidence="17">NTPase</shortName>
        </alternativeName>
    </domain>
    <domain>
        <recommendedName>
            <fullName evidence="18">Ribokinase</fullName>
            <shortName evidence="18">RK</shortName>
            <ecNumber evidence="18">2.7.1.15</ecNumber>
        </recommendedName>
    </domain>
</protein>
<feature type="binding site" evidence="18">
    <location>
        <position position="306"/>
    </location>
    <ligand>
        <name>K(+)</name>
        <dbReference type="ChEBI" id="CHEBI:29103"/>
    </ligand>
</feature>
<dbReference type="EC" id="2.7.1.15" evidence="18"/>
<evidence type="ECO:0000256" key="16">
    <source>
        <dbReference type="ARBA" id="ARBA00093271"/>
    </source>
</evidence>
<dbReference type="Gene3D" id="3.90.950.10">
    <property type="match status" value="1"/>
</dbReference>
<feature type="binding site" evidence="17">
    <location>
        <begin position="484"/>
        <end position="487"/>
    </location>
    <ligand>
        <name>ITP</name>
        <dbReference type="ChEBI" id="CHEBI:61402"/>
    </ligand>
</feature>
<dbReference type="InterPro" id="IPR011877">
    <property type="entry name" value="Ribokinase"/>
</dbReference>
<feature type="binding site" evidence="17">
    <location>
        <position position="379"/>
    </location>
    <ligand>
        <name>Mg(2+)</name>
        <dbReference type="ChEBI" id="CHEBI:18420"/>
    </ligand>
</feature>
<comment type="catalytic activity">
    <reaction evidence="16">
        <text>N(6)-hydroxy-dATP + H2O = N(6)-hydroxy-dAMP + diphosphate + H(+)</text>
        <dbReference type="Rhea" id="RHEA:83971"/>
        <dbReference type="ChEBI" id="CHEBI:15377"/>
        <dbReference type="ChEBI" id="CHEBI:15378"/>
        <dbReference type="ChEBI" id="CHEBI:33019"/>
        <dbReference type="ChEBI" id="CHEBI:233529"/>
        <dbReference type="ChEBI" id="CHEBI:233530"/>
    </reaction>
    <physiologicalReaction direction="left-to-right" evidence="16">
        <dbReference type="Rhea" id="RHEA:83972"/>
    </physiologicalReaction>
</comment>
<feature type="binding site" evidence="18">
    <location>
        <position position="270"/>
    </location>
    <ligand>
        <name>K(+)</name>
        <dbReference type="ChEBI" id="CHEBI:29103"/>
    </ligand>
</feature>
<comment type="cofactor">
    <cofactor evidence="18">
        <name>Mg(2+)</name>
        <dbReference type="ChEBI" id="CHEBI:18420"/>
    </cofactor>
    <text evidence="18">Requires a divalent cation, most likely magnesium in vivo, as an electrophilic catalyst to aid phosphoryl group transfer. It is the chelate of the metal and the nucleotide that is the actual substrate.</text>
</comment>
<dbReference type="InterPro" id="IPR027502">
    <property type="entry name" value="ITPase"/>
</dbReference>
<keyword evidence="4 17" id="KW-0479">Metal-binding</keyword>
<evidence type="ECO:0000256" key="2">
    <source>
        <dbReference type="ARBA" id="ARBA00022490"/>
    </source>
</evidence>
<evidence type="ECO:0000256" key="8">
    <source>
        <dbReference type="ARBA" id="ARBA00022840"/>
    </source>
</evidence>
<comment type="pathway">
    <text evidence="18">Carbohydrate metabolism; D-ribose degradation; D-ribose 5-phosphate from beta-D-ribopyranose: step 2/2.</text>
</comment>
<feature type="binding site" evidence="18">
    <location>
        <position position="152"/>
    </location>
    <ligand>
        <name>substrate</name>
    </ligand>
</feature>
<dbReference type="NCBIfam" id="TIGR00042">
    <property type="entry name" value="RdgB/HAM1 family non-canonical purine NTP pyrophosphatase"/>
    <property type="match status" value="1"/>
</dbReference>
<feature type="active site" description="Proton acceptor" evidence="18">
    <location>
        <position position="276"/>
    </location>
</feature>
<keyword evidence="22" id="KW-1185">Reference proteome</keyword>
<evidence type="ECO:0000256" key="13">
    <source>
        <dbReference type="ARBA" id="ARBA00054940"/>
    </source>
</evidence>
<dbReference type="Pfam" id="PF00294">
    <property type="entry name" value="PfkB"/>
    <property type="match status" value="1"/>
</dbReference>
<dbReference type="SUPFAM" id="SSF53613">
    <property type="entry name" value="Ribokinase-like"/>
    <property type="match status" value="1"/>
</dbReference>
<comment type="caution">
    <text evidence="21">The sequence shown here is derived from an EMBL/GenBank/DDBJ whole genome shotgun (WGS) entry which is preliminary data.</text>
</comment>
<dbReference type="GO" id="GO:0009117">
    <property type="term" value="P:nucleotide metabolic process"/>
    <property type="evidence" value="ECO:0007669"/>
    <property type="project" value="UniProtKB-KW"/>
</dbReference>
<evidence type="ECO:0000256" key="11">
    <source>
        <dbReference type="ARBA" id="ARBA00023080"/>
    </source>
</evidence>
<dbReference type="InterPro" id="IPR011611">
    <property type="entry name" value="PfkB_dom"/>
</dbReference>
<feature type="binding site" evidence="18">
    <location>
        <begin position="39"/>
        <end position="43"/>
    </location>
    <ligand>
        <name>substrate</name>
    </ligand>
</feature>
<evidence type="ECO:0000256" key="6">
    <source>
        <dbReference type="ARBA" id="ARBA00022777"/>
    </source>
</evidence>
<keyword evidence="9 17" id="KW-0460">Magnesium</keyword>
<dbReference type="PANTHER" id="PTHR10584:SF166">
    <property type="entry name" value="RIBOKINASE"/>
    <property type="match status" value="1"/>
</dbReference>
<keyword evidence="11 17" id="KW-0546">Nucleotide metabolism</keyword>
<feature type="binding site" evidence="18">
    <location>
        <position position="311"/>
    </location>
    <ligand>
        <name>K(+)</name>
        <dbReference type="ChEBI" id="CHEBI:29103"/>
    </ligand>
</feature>
<comment type="subunit">
    <text evidence="17">Homodimer.</text>
</comment>
<proteinExistence type="inferred from homology"/>
<keyword evidence="2 17" id="KW-0963">Cytoplasm</keyword>
<keyword evidence="3 18" id="KW-0808">Transferase</keyword>
<keyword evidence="7 17" id="KW-0378">Hydrolase</keyword>
<dbReference type="GO" id="GO:0036222">
    <property type="term" value="F:XTP diphosphatase activity"/>
    <property type="evidence" value="ECO:0007669"/>
    <property type="project" value="UniProtKB-UniRule"/>
</dbReference>
<keyword evidence="12 18" id="KW-0119">Carbohydrate metabolism</keyword>
<feature type="binding site" evidence="18">
    <location>
        <position position="309"/>
    </location>
    <ligand>
        <name>K(+)</name>
        <dbReference type="ChEBI" id="CHEBI:29103"/>
    </ligand>
</feature>
<feature type="binding site" evidence="17">
    <location>
        <position position="408"/>
    </location>
    <ligand>
        <name>Mg(2+)</name>
        <dbReference type="ChEBI" id="CHEBI:18420"/>
    </ligand>
</feature>
<dbReference type="InterPro" id="IPR002637">
    <property type="entry name" value="RdgB/HAM1"/>
</dbReference>
<evidence type="ECO:0000256" key="12">
    <source>
        <dbReference type="ARBA" id="ARBA00023277"/>
    </source>
</evidence>
<comment type="catalytic activity">
    <reaction evidence="14">
        <text>ITP + H2O = IMP + diphosphate + H(+)</text>
        <dbReference type="Rhea" id="RHEA:29399"/>
        <dbReference type="ChEBI" id="CHEBI:15377"/>
        <dbReference type="ChEBI" id="CHEBI:15378"/>
        <dbReference type="ChEBI" id="CHEBI:33019"/>
        <dbReference type="ChEBI" id="CHEBI:58053"/>
        <dbReference type="ChEBI" id="CHEBI:61402"/>
        <dbReference type="EC" id="3.6.1.66"/>
    </reaction>
    <physiologicalReaction direction="left-to-right" evidence="14">
        <dbReference type="Rhea" id="RHEA:29400"/>
    </physiologicalReaction>
</comment>
<organism evidence="21 22">
    <name type="scientific">Chaetoceros tenuissimus</name>
    <dbReference type="NCBI Taxonomy" id="426638"/>
    <lineage>
        <taxon>Eukaryota</taxon>
        <taxon>Sar</taxon>
        <taxon>Stramenopiles</taxon>
        <taxon>Ochrophyta</taxon>
        <taxon>Bacillariophyta</taxon>
        <taxon>Coscinodiscophyceae</taxon>
        <taxon>Chaetocerotophycidae</taxon>
        <taxon>Chaetocerotales</taxon>
        <taxon>Chaetocerotaceae</taxon>
        <taxon>Chaetoceros</taxon>
    </lineage>
</organism>
<dbReference type="GO" id="GO:0036220">
    <property type="term" value="F:ITP diphosphatase activity"/>
    <property type="evidence" value="ECO:0007669"/>
    <property type="project" value="UniProtKB-UniRule"/>
</dbReference>
<dbReference type="AlphaFoldDB" id="A0AAD3H771"/>
<evidence type="ECO:0000313" key="22">
    <source>
        <dbReference type="Proteomes" id="UP001054902"/>
    </source>
</evidence>
<keyword evidence="6 18" id="KW-0418">Kinase</keyword>
<comment type="caution">
    <text evidence="18">Lacks conserved residue(s) required for the propagation of feature annotation.</text>
</comment>
<name>A0AAD3H771_9STRA</name>
<keyword evidence="8 18" id="KW-0067">ATP-binding</keyword>
<dbReference type="GO" id="GO:0046872">
    <property type="term" value="F:metal ion binding"/>
    <property type="evidence" value="ECO:0007669"/>
    <property type="project" value="UniProtKB-KW"/>
</dbReference>
<evidence type="ECO:0000256" key="18">
    <source>
        <dbReference type="HAMAP-Rule" id="MF_03215"/>
    </source>
</evidence>
<dbReference type="Proteomes" id="UP001054902">
    <property type="component" value="Unassembled WGS sequence"/>
</dbReference>
<reference evidence="21 22" key="1">
    <citation type="journal article" date="2021" name="Sci. Rep.">
        <title>The genome of the diatom Chaetoceros tenuissimus carries an ancient integrated fragment of an extant virus.</title>
        <authorList>
            <person name="Hongo Y."/>
            <person name="Kimura K."/>
            <person name="Takaki Y."/>
            <person name="Yoshida Y."/>
            <person name="Baba S."/>
            <person name="Kobayashi G."/>
            <person name="Nagasaki K."/>
            <person name="Hano T."/>
            <person name="Tomaru Y."/>
        </authorList>
    </citation>
    <scope>NUCLEOTIDE SEQUENCE [LARGE SCALE GENOMIC DNA]</scope>
    <source>
        <strain evidence="21 22">NIES-3715</strain>
    </source>
</reference>
<evidence type="ECO:0000256" key="3">
    <source>
        <dbReference type="ARBA" id="ARBA00022679"/>
    </source>
</evidence>
<sequence>MNNIIVVGSANVDLNSYSSSLPKKGETILGHEFKTSLGGKGANQCIQAAKLNQSHRQIHMVCKVGQDDFGKELIHNFQKTNVRYSSSDVYSDKHTGIATINVDSEGENTIVVCPGSNHDLTASDVEKQLNSILENDTGGKDGVKNIVLTQLEIPLEAALKAMKVGKECEALTILNPAPAPQTSLDPEFYKFVDIIIPNETELKQLVPDLSSASIEDMAKGLLDKGFQKAVIVTMGKDGAMIVERMDGENVQVSMVSAPDEVKDNQDPVVDTVGAGDSFSGALSHFIASGLSIADSAIKACGVAGLSVRKQGAQNSYPHADELPECLRVFASSDASAVDGPKKVFTFVTGNKKKLEEVQTILGGESMNFELTNKKLDLPELQGNDPVQVAIEKCKLAAQEVNGPVFTEDTSLCFNALNGLPGLYIKWFLEKCGHDGLNKMLDGFEDRSAYAQTVVAFTMGVGEEIHTFDGRTDGKIVAARGPLDFGWDPIFEPNEGGGKTYAEMTKEDKNKISHRGRSFEKFRAFLSNM</sequence>
<feature type="binding site" evidence="18">
    <location>
        <position position="276"/>
    </location>
    <ligand>
        <name>substrate</name>
    </ligand>
</feature>
<gene>
    <name evidence="21" type="ORF">CTEN210_08965</name>
</gene>
<feature type="binding site" evidence="18">
    <location>
        <position position="272"/>
    </location>
    <ligand>
        <name>K(+)</name>
        <dbReference type="ChEBI" id="CHEBI:29103"/>
    </ligand>
</feature>
<dbReference type="HAMAP" id="MF_01987">
    <property type="entry name" value="Ribokinase"/>
    <property type="match status" value="1"/>
</dbReference>
<comment type="catalytic activity">
    <reaction evidence="15">
        <text>dITP + H2O = dIMP + diphosphate + H(+)</text>
        <dbReference type="Rhea" id="RHEA:28342"/>
        <dbReference type="ChEBI" id="CHEBI:15377"/>
        <dbReference type="ChEBI" id="CHEBI:15378"/>
        <dbReference type="ChEBI" id="CHEBI:33019"/>
        <dbReference type="ChEBI" id="CHEBI:61194"/>
        <dbReference type="ChEBI" id="CHEBI:61382"/>
        <dbReference type="EC" id="3.6.1.66"/>
    </reaction>
    <physiologicalReaction direction="left-to-right" evidence="15">
        <dbReference type="Rhea" id="RHEA:28343"/>
    </physiologicalReaction>
</comment>
<dbReference type="HAMAP" id="MF_03148">
    <property type="entry name" value="HAM1_NTPase"/>
    <property type="match status" value="1"/>
</dbReference>
<comment type="function">
    <text evidence="17">Pyrophosphatase that hydrolyzes non-canonical purine nucleotides such as inosine triphosphate (ITP), deoxyinosine triphosphate (dITP) or xanthosine 5'-triphosphate (XTP) to their respective monophosphate derivatives. The enzyme does not distinguish between the deoxy- and ribose forms. Probably excludes non-canonical purines from RNA and DNA precursor pools, thus preventing their incorporation into RNA and DNA and avoiding chromosomal lesions.</text>
</comment>
<evidence type="ECO:0000256" key="19">
    <source>
        <dbReference type="RuleBase" id="RU003781"/>
    </source>
</evidence>
<dbReference type="GO" id="GO:0019303">
    <property type="term" value="P:D-ribose catabolic process"/>
    <property type="evidence" value="ECO:0007669"/>
    <property type="project" value="UniProtKB-UniRule"/>
</dbReference>
<dbReference type="FunFam" id="3.90.950.10:FF:000003">
    <property type="entry name" value="Inosine triphosphate pyrophosphatase"/>
    <property type="match status" value="1"/>
</dbReference>
<feature type="binding site" evidence="18">
    <location>
        <position position="315"/>
    </location>
    <ligand>
        <name>K(+)</name>
        <dbReference type="ChEBI" id="CHEBI:29103"/>
    </ligand>
</feature>
<feature type="binding site" evidence="17">
    <location>
        <position position="508"/>
    </location>
    <ligand>
        <name>ITP</name>
        <dbReference type="ChEBI" id="CHEBI:61402"/>
    </ligand>
</feature>
<dbReference type="PRINTS" id="PR00990">
    <property type="entry name" value="RIBOKINASE"/>
</dbReference>